<name>A0A6G1DZQ2_9ORYZ</name>
<dbReference type="PROSITE" id="PS50948">
    <property type="entry name" value="PAN"/>
    <property type="match status" value="1"/>
</dbReference>
<dbReference type="Pfam" id="PF08276">
    <property type="entry name" value="PAN_2"/>
    <property type="match status" value="1"/>
</dbReference>
<dbReference type="InterPro" id="IPR000858">
    <property type="entry name" value="S_locus_glycoprot_dom"/>
</dbReference>
<comment type="caution">
    <text evidence="4">The sequence shown here is derived from an EMBL/GenBank/DDBJ whole genome shotgun (WGS) entry which is preliminary data.</text>
</comment>
<dbReference type="SMART" id="SM00473">
    <property type="entry name" value="PAN_AP"/>
    <property type="match status" value="1"/>
</dbReference>
<dbReference type="PANTHER" id="PTHR32444">
    <property type="entry name" value="BULB-TYPE LECTIN DOMAIN-CONTAINING PROTEIN"/>
    <property type="match status" value="1"/>
</dbReference>
<keyword evidence="5" id="KW-1185">Reference proteome</keyword>
<dbReference type="CDD" id="cd01098">
    <property type="entry name" value="PAN_AP_plant"/>
    <property type="match status" value="1"/>
</dbReference>
<dbReference type="AlphaFoldDB" id="A0A6G1DZQ2"/>
<dbReference type="PANTHER" id="PTHR32444:SF183">
    <property type="entry name" value="APPLE DOMAIN-CONTAINING PROTEIN"/>
    <property type="match status" value="1"/>
</dbReference>
<keyword evidence="1" id="KW-0732">Signal</keyword>
<reference evidence="4 5" key="1">
    <citation type="submission" date="2019-11" db="EMBL/GenBank/DDBJ databases">
        <title>Whole genome sequence of Oryza granulata.</title>
        <authorList>
            <person name="Li W."/>
        </authorList>
    </citation>
    <scope>NUCLEOTIDE SEQUENCE [LARGE SCALE GENOMIC DNA]</scope>
    <source>
        <strain evidence="5">cv. Menghai</strain>
        <tissue evidence="4">Leaf</tissue>
    </source>
</reference>
<evidence type="ECO:0000256" key="2">
    <source>
        <dbReference type="ARBA" id="ARBA00023157"/>
    </source>
</evidence>
<evidence type="ECO:0000256" key="1">
    <source>
        <dbReference type="ARBA" id="ARBA00022729"/>
    </source>
</evidence>
<organism evidence="4 5">
    <name type="scientific">Oryza meyeriana var. granulata</name>
    <dbReference type="NCBI Taxonomy" id="110450"/>
    <lineage>
        <taxon>Eukaryota</taxon>
        <taxon>Viridiplantae</taxon>
        <taxon>Streptophyta</taxon>
        <taxon>Embryophyta</taxon>
        <taxon>Tracheophyta</taxon>
        <taxon>Spermatophyta</taxon>
        <taxon>Magnoliopsida</taxon>
        <taxon>Liliopsida</taxon>
        <taxon>Poales</taxon>
        <taxon>Poaceae</taxon>
        <taxon>BOP clade</taxon>
        <taxon>Oryzoideae</taxon>
        <taxon>Oryzeae</taxon>
        <taxon>Oryzinae</taxon>
        <taxon>Oryza</taxon>
        <taxon>Oryza meyeriana</taxon>
    </lineage>
</organism>
<dbReference type="EMBL" id="SPHZ02000005">
    <property type="protein sequence ID" value="KAF0917173.1"/>
    <property type="molecule type" value="Genomic_DNA"/>
</dbReference>
<evidence type="ECO:0000259" key="3">
    <source>
        <dbReference type="PROSITE" id="PS50948"/>
    </source>
</evidence>
<keyword evidence="2" id="KW-1015">Disulfide bond</keyword>
<feature type="domain" description="Apple" evidence="3">
    <location>
        <begin position="130"/>
        <end position="212"/>
    </location>
</feature>
<dbReference type="GO" id="GO:0048544">
    <property type="term" value="P:recognition of pollen"/>
    <property type="evidence" value="ECO:0007669"/>
    <property type="project" value="InterPro"/>
</dbReference>
<protein>
    <recommendedName>
        <fullName evidence="3">Apple domain-containing protein</fullName>
    </recommendedName>
</protein>
<evidence type="ECO:0000313" key="4">
    <source>
        <dbReference type="EMBL" id="KAF0917173.1"/>
    </source>
</evidence>
<dbReference type="Pfam" id="PF00954">
    <property type="entry name" value="S_locus_glycop"/>
    <property type="match status" value="1"/>
</dbReference>
<accession>A0A6G1DZQ2</accession>
<dbReference type="InterPro" id="IPR003609">
    <property type="entry name" value="Pan_app"/>
</dbReference>
<dbReference type="Proteomes" id="UP000479710">
    <property type="component" value="Unassembled WGS sequence"/>
</dbReference>
<dbReference type="OrthoDB" id="1937219at2759"/>
<sequence length="298" mass="33515">MSGSTRIYASGPWNGEVLTGVPDLNPHQDQGYFSFTVVSSPEETYYSYSVLDRSLLWRFIVDGTIGKLQRFWYVEQILGLPDGLMRQLRRLRAVRSQQCSCLPGFEPRSRWQWSLLDWYEGCVRTTNLTCGGGDGFWLVNKMKLPDATNATVHADMTLDQCRRECLSNCRCVAYAAANVSGGVSHGCVIWAVDLLGMREYPGVVQDVFLRLAQSDVDALNAADLRFKSTKPPRCKIWGNLPDGQDIAVKRLATNSGQGLVEFKNEVLLIAKLQHLWGANFGDHQRNEKCRIPPTWAFS</sequence>
<dbReference type="Gene3D" id="3.30.200.20">
    <property type="entry name" value="Phosphorylase Kinase, domain 1"/>
    <property type="match status" value="1"/>
</dbReference>
<proteinExistence type="predicted"/>
<evidence type="ECO:0000313" key="5">
    <source>
        <dbReference type="Proteomes" id="UP000479710"/>
    </source>
</evidence>
<gene>
    <name evidence="4" type="ORF">E2562_016969</name>
</gene>